<gene>
    <name evidence="2" type="ORF">CRP01_11355</name>
</gene>
<dbReference type="AlphaFoldDB" id="A0A2D0NCE2"/>
<evidence type="ECO:0000313" key="3">
    <source>
        <dbReference type="Proteomes" id="UP000223913"/>
    </source>
</evidence>
<keyword evidence="1" id="KW-0812">Transmembrane</keyword>
<dbReference type="EMBL" id="PDUD01000018">
    <property type="protein sequence ID" value="PHN06174.1"/>
    <property type="molecule type" value="Genomic_DNA"/>
</dbReference>
<comment type="caution">
    <text evidence="2">The sequence shown here is derived from an EMBL/GenBank/DDBJ whole genome shotgun (WGS) entry which is preliminary data.</text>
</comment>
<name>A0A2D0NCE2_FLAN2</name>
<organism evidence="2 3">
    <name type="scientific">Flavilitoribacter nigricans (strain ATCC 23147 / DSM 23189 / NBRC 102662 / NCIMB 1420 / SS-2)</name>
    <name type="common">Lewinella nigricans</name>
    <dbReference type="NCBI Taxonomy" id="1122177"/>
    <lineage>
        <taxon>Bacteria</taxon>
        <taxon>Pseudomonadati</taxon>
        <taxon>Bacteroidota</taxon>
        <taxon>Saprospiria</taxon>
        <taxon>Saprospirales</taxon>
        <taxon>Lewinellaceae</taxon>
        <taxon>Flavilitoribacter</taxon>
    </lineage>
</organism>
<evidence type="ECO:0000313" key="2">
    <source>
        <dbReference type="EMBL" id="PHN06174.1"/>
    </source>
</evidence>
<feature type="transmembrane region" description="Helical" evidence="1">
    <location>
        <begin position="120"/>
        <end position="136"/>
    </location>
</feature>
<sequence>MKYFKIVAVGFVFALLIWAHNLAVFQVLSNPNQFNSFAGFFALIIAVVIFLLVLRPNDENINKSKLVDTDQRTSLLSEFNRVTYNLIGISIIYSLLVMFVFYLSINSGSNFNLLDGKSEPFIQVVSSLIFAIIVDLRTGRFKDPASRISWYGAVVLLMVTLTQYFELSSI</sequence>
<feature type="transmembrane region" description="Helical" evidence="1">
    <location>
        <begin position="37"/>
        <end position="54"/>
    </location>
</feature>
<dbReference type="Proteomes" id="UP000223913">
    <property type="component" value="Unassembled WGS sequence"/>
</dbReference>
<proteinExistence type="predicted"/>
<accession>A0A2D0NCE2</accession>
<feature type="transmembrane region" description="Helical" evidence="1">
    <location>
        <begin position="148"/>
        <end position="165"/>
    </location>
</feature>
<keyword evidence="1" id="KW-0472">Membrane</keyword>
<keyword evidence="3" id="KW-1185">Reference proteome</keyword>
<feature type="transmembrane region" description="Helical" evidence="1">
    <location>
        <begin position="82"/>
        <end position="105"/>
    </location>
</feature>
<evidence type="ECO:0000256" key="1">
    <source>
        <dbReference type="SAM" id="Phobius"/>
    </source>
</evidence>
<keyword evidence="1" id="KW-1133">Transmembrane helix</keyword>
<dbReference type="RefSeq" id="WP_099150158.1">
    <property type="nucleotide sequence ID" value="NZ_PDUD01000018.1"/>
</dbReference>
<protein>
    <submittedName>
        <fullName evidence="2">Uncharacterized protein</fullName>
    </submittedName>
</protein>
<reference evidence="2 3" key="1">
    <citation type="submission" date="2017-10" db="EMBL/GenBank/DDBJ databases">
        <title>The draft genome sequence of Lewinella nigricans NBRC 102662.</title>
        <authorList>
            <person name="Wang K."/>
        </authorList>
    </citation>
    <scope>NUCLEOTIDE SEQUENCE [LARGE SCALE GENOMIC DNA]</scope>
    <source>
        <strain evidence="2 3">NBRC 102662</strain>
    </source>
</reference>